<feature type="transmembrane region" description="Helical" evidence="7">
    <location>
        <begin position="405"/>
        <end position="429"/>
    </location>
</feature>
<dbReference type="EMBL" id="ADLS01000005">
    <property type="protein sequence ID" value="EGX67645.1"/>
    <property type="molecule type" value="Genomic_DNA"/>
</dbReference>
<feature type="transmembrane region" description="Helical" evidence="7">
    <location>
        <begin position="303"/>
        <end position="333"/>
    </location>
</feature>
<feature type="transmembrane region" description="Helical" evidence="7">
    <location>
        <begin position="975"/>
        <end position="995"/>
    </location>
</feature>
<evidence type="ECO:0000256" key="7">
    <source>
        <dbReference type="SAM" id="Phobius"/>
    </source>
</evidence>
<dbReference type="STRING" id="742742.HMPREF9452_00329"/>
<organism evidence="9 10">
    <name type="scientific">Collinsella tanakaei YIT 12063</name>
    <dbReference type="NCBI Taxonomy" id="742742"/>
    <lineage>
        <taxon>Bacteria</taxon>
        <taxon>Bacillati</taxon>
        <taxon>Actinomycetota</taxon>
        <taxon>Coriobacteriia</taxon>
        <taxon>Coriobacteriales</taxon>
        <taxon>Coriobacteriaceae</taxon>
        <taxon>Collinsella</taxon>
    </lineage>
</organism>
<proteinExistence type="inferred from homology"/>
<evidence type="ECO:0000256" key="4">
    <source>
        <dbReference type="ARBA" id="ARBA00022989"/>
    </source>
</evidence>
<sequence length="1012" mass="108850">MNIFYRLAARTLKVNYVRTLVSLCGIVLSSLLLTAIFTSVETLSNLLITSTIAASGSWQVAYTDASQNDVQDTLADTRVTASAQVERYGYALADSAEEDDGYFTYFSLSSLSKKNQDDQVLPSIALAEGRLPQNSHEIIIPESLRGYTYDEGFDTDGFEQSNSFMVGATVGMALGKRQMTSDGQLIYLDENYSVQIDEQGNVTEELVDIAPMRTFTIVGMYSMEGTQNEFWNSPAGYSFITYDDGGIEPIYSTLYVRADGLKTYQEIEGLAHRFDADNGTVSATLHNSLLTYQGLTEDTPASAAFWAIGCLLSGIVLAASVTLVYNSFAISIAERTRQLGLLSSIGASKKQLRVAIFTEAAVLGLVGIPAGILLGIASTRAAFALSQDGLLALLYGNGAIETTNASVNIVVTAPILLGIVAVEAVTLLASTAVPAIRASKASAIDALRQPRDSRSTQAGLRKRTARILPIWAKGIRQAVAQRIDRAYLALGGVAHLLARRNLNRPNPKGRIAVLSLAISVALLVLSGALIQYLEQVVDIVGTQGVDITAYLDREIQQDETVADLLADVHTVGDKLVNASDATLVGYSSFISSYGSLSSGTYNPQALDTIQKETDILSDDAPTVIDDSYYGIIHIQFVDDESWRAYIESLGLDADQYCDAGNPVAVGFNGAYQQWDGKRYVVKSFSNTGTATLYTCIQAIDQSSPNAIKAAKDGQPEMEYYLYDEDATVIRRPIEDAVQGTYKVPIGTIADTAPACAEDTGVYSPMIILPISALATISNAATPTVDSVRAQEQAAGISLESRWSENNPFSFYPSGEGNGAYHMFPLSITYSFASANPRQTTEQLSRELNTMLNNRAVYPYGSANDATESTRTQRAIILSVKIFTGCFAGITTLIAVANVFNTISTSFVLRRRDFAVLRSIGMDNKMFRKMIVRECASYAVRGLALGLILAFAAIGGLLFIAGGVLVDAAFALPPAWIALAALEVLFVLAISTVYALRKSSAGNVVESLREDLA</sequence>
<dbReference type="RefSeq" id="WP_009140365.1">
    <property type="nucleotide sequence ID" value="NZ_JH126467.1"/>
</dbReference>
<feature type="domain" description="ABC3 transporter permease C-terminal" evidence="8">
    <location>
        <begin position="885"/>
        <end position="999"/>
    </location>
</feature>
<comment type="similarity">
    <text evidence="6">Belongs to the ABC-4 integral membrane protein family.</text>
</comment>
<dbReference type="InterPro" id="IPR050250">
    <property type="entry name" value="Macrolide_Exporter_MacB"/>
</dbReference>
<dbReference type="AlphaFoldDB" id="G1WG66"/>
<feature type="transmembrane region" description="Helical" evidence="7">
    <location>
        <begin position="881"/>
        <end position="908"/>
    </location>
</feature>
<dbReference type="GeneID" id="62758120"/>
<dbReference type="PATRIC" id="fig|742742.3.peg.320"/>
<keyword evidence="10" id="KW-1185">Reference proteome</keyword>
<evidence type="ECO:0000256" key="5">
    <source>
        <dbReference type="ARBA" id="ARBA00023136"/>
    </source>
</evidence>
<reference evidence="9 10" key="1">
    <citation type="submission" date="2011-06" db="EMBL/GenBank/DDBJ databases">
        <title>The Genome Sequence of Collinsella tanakaei YIT 12063.</title>
        <authorList>
            <consortium name="The Broad Institute Genome Sequencing Platform"/>
            <person name="Earl A."/>
            <person name="Ward D."/>
            <person name="Feldgarden M."/>
            <person name="Gevers D."/>
            <person name="Morotomi M."/>
            <person name="Young S.K."/>
            <person name="Zeng Q."/>
            <person name="Gargeya S."/>
            <person name="Fitzgerald M."/>
            <person name="Haas B."/>
            <person name="Abouelleil A."/>
            <person name="Alvarado L."/>
            <person name="Arachchi H.M."/>
            <person name="Berlin A."/>
            <person name="Brown A."/>
            <person name="Chapman S.B."/>
            <person name="Chen Z."/>
            <person name="Dunbar C."/>
            <person name="Freedman E."/>
            <person name="Gearin G."/>
            <person name="Gellesch M."/>
            <person name="Goldberg J."/>
            <person name="Griggs A."/>
            <person name="Gujja S."/>
            <person name="Heiman D."/>
            <person name="Howarth C."/>
            <person name="Larson L."/>
            <person name="Lui A."/>
            <person name="MacDonald P.J.P."/>
            <person name="Mehta T."/>
            <person name="Montmayeur A."/>
            <person name="Murphy C."/>
            <person name="Neiman D."/>
            <person name="Pearson M."/>
            <person name="Priest M."/>
            <person name="Roberts A."/>
            <person name="Saif S."/>
            <person name="Shea T."/>
            <person name="Shenoy N."/>
            <person name="Sisk P."/>
            <person name="Stolte C."/>
            <person name="Sykes S."/>
            <person name="Wortman J."/>
            <person name="Nusbaum C."/>
            <person name="Birren B."/>
        </authorList>
    </citation>
    <scope>NUCLEOTIDE SEQUENCE [LARGE SCALE GENOMIC DNA]</scope>
    <source>
        <strain evidence="9 10">YIT 12063</strain>
    </source>
</reference>
<comment type="caution">
    <text evidence="9">The sequence shown here is derived from an EMBL/GenBank/DDBJ whole genome shotgun (WGS) entry which is preliminary data.</text>
</comment>
<dbReference type="Proteomes" id="UP000004830">
    <property type="component" value="Unassembled WGS sequence"/>
</dbReference>
<dbReference type="InterPro" id="IPR003838">
    <property type="entry name" value="ABC3_permease_C"/>
</dbReference>
<accession>G1WG66</accession>
<evidence type="ECO:0000313" key="9">
    <source>
        <dbReference type="EMBL" id="EGX67645.1"/>
    </source>
</evidence>
<name>G1WG66_9ACTN</name>
<dbReference type="eggNOG" id="COG0577">
    <property type="taxonomic scope" value="Bacteria"/>
</dbReference>
<dbReference type="GO" id="GO:0005886">
    <property type="term" value="C:plasma membrane"/>
    <property type="evidence" value="ECO:0007669"/>
    <property type="project" value="UniProtKB-SubCell"/>
</dbReference>
<protein>
    <recommendedName>
        <fullName evidence="8">ABC3 transporter permease C-terminal domain-containing protein</fullName>
    </recommendedName>
</protein>
<dbReference type="OrthoDB" id="9780560at2"/>
<keyword evidence="5 7" id="KW-0472">Membrane</keyword>
<gene>
    <name evidence="9" type="ORF">HMPREF9452_00329</name>
</gene>
<dbReference type="PANTHER" id="PTHR30572">
    <property type="entry name" value="MEMBRANE COMPONENT OF TRANSPORTER-RELATED"/>
    <property type="match status" value="1"/>
</dbReference>
<feature type="transmembrane region" description="Helical" evidence="7">
    <location>
        <begin position="937"/>
        <end position="963"/>
    </location>
</feature>
<evidence type="ECO:0000313" key="10">
    <source>
        <dbReference type="Proteomes" id="UP000004830"/>
    </source>
</evidence>
<comment type="subcellular location">
    <subcellularLocation>
        <location evidence="1">Cell membrane</location>
        <topology evidence="1">Multi-pass membrane protein</topology>
    </subcellularLocation>
</comment>
<keyword evidence="3 7" id="KW-0812">Transmembrane</keyword>
<evidence type="ECO:0000256" key="2">
    <source>
        <dbReference type="ARBA" id="ARBA00022475"/>
    </source>
</evidence>
<feature type="transmembrane region" description="Helical" evidence="7">
    <location>
        <begin position="354"/>
        <end position="385"/>
    </location>
</feature>
<evidence type="ECO:0000259" key="8">
    <source>
        <dbReference type="Pfam" id="PF02687"/>
    </source>
</evidence>
<dbReference type="HOGENOM" id="CLU_010964_2_0_11"/>
<evidence type="ECO:0000256" key="6">
    <source>
        <dbReference type="ARBA" id="ARBA00038076"/>
    </source>
</evidence>
<dbReference type="PANTHER" id="PTHR30572:SF4">
    <property type="entry name" value="ABC TRANSPORTER PERMEASE YTRF"/>
    <property type="match status" value="1"/>
</dbReference>
<feature type="transmembrane region" description="Helical" evidence="7">
    <location>
        <begin position="20"/>
        <end position="40"/>
    </location>
</feature>
<evidence type="ECO:0000256" key="3">
    <source>
        <dbReference type="ARBA" id="ARBA00022692"/>
    </source>
</evidence>
<feature type="domain" description="ABC3 transporter permease C-terminal" evidence="8">
    <location>
        <begin position="312"/>
        <end position="442"/>
    </location>
</feature>
<keyword evidence="4 7" id="KW-1133">Transmembrane helix</keyword>
<evidence type="ECO:0000256" key="1">
    <source>
        <dbReference type="ARBA" id="ARBA00004651"/>
    </source>
</evidence>
<dbReference type="GO" id="GO:0022857">
    <property type="term" value="F:transmembrane transporter activity"/>
    <property type="evidence" value="ECO:0007669"/>
    <property type="project" value="TreeGrafter"/>
</dbReference>
<feature type="transmembrane region" description="Helical" evidence="7">
    <location>
        <begin position="511"/>
        <end position="533"/>
    </location>
</feature>
<dbReference type="Pfam" id="PF02687">
    <property type="entry name" value="FtsX"/>
    <property type="match status" value="2"/>
</dbReference>
<keyword evidence="2" id="KW-1003">Cell membrane</keyword>